<dbReference type="GO" id="GO:0003677">
    <property type="term" value="F:DNA binding"/>
    <property type="evidence" value="ECO:0007669"/>
    <property type="project" value="InterPro"/>
</dbReference>
<accession>A0A366IAB7</accession>
<proteinExistence type="predicted"/>
<dbReference type="AlphaFoldDB" id="A0A366IAB7"/>
<dbReference type="Pfam" id="PF01381">
    <property type="entry name" value="HTH_3"/>
    <property type="match status" value="1"/>
</dbReference>
<evidence type="ECO:0000259" key="1">
    <source>
        <dbReference type="PROSITE" id="PS50943"/>
    </source>
</evidence>
<evidence type="ECO:0000313" key="3">
    <source>
        <dbReference type="Proteomes" id="UP000253046"/>
    </source>
</evidence>
<evidence type="ECO:0000313" key="2">
    <source>
        <dbReference type="EMBL" id="RBP64893.1"/>
    </source>
</evidence>
<sequence>MTGSRKECKDVDTNAKKLGIIDSTMTSFADRLWESIGDESVLSFAKRSGVSEGVVRKYVKGETEPTVGRLVAMARAAGVSINWLATGEDSESKDDLTGIVKKTDTPIDIESLRRSIELLDEALIATGRIMDSSKKAELISAIYELEVNNQKDKRRDVILKLFKSIG</sequence>
<dbReference type="InterPro" id="IPR010982">
    <property type="entry name" value="Lambda_DNA-bd_dom_sf"/>
</dbReference>
<organism evidence="2 3">
    <name type="scientific">Brenneria salicis ATCC 15712 = DSM 30166</name>
    <dbReference type="NCBI Taxonomy" id="714314"/>
    <lineage>
        <taxon>Bacteria</taxon>
        <taxon>Pseudomonadati</taxon>
        <taxon>Pseudomonadota</taxon>
        <taxon>Gammaproteobacteria</taxon>
        <taxon>Enterobacterales</taxon>
        <taxon>Pectobacteriaceae</taxon>
        <taxon>Brenneria</taxon>
    </lineage>
</organism>
<dbReference type="Proteomes" id="UP000253046">
    <property type="component" value="Unassembled WGS sequence"/>
</dbReference>
<dbReference type="SUPFAM" id="SSF47413">
    <property type="entry name" value="lambda repressor-like DNA-binding domains"/>
    <property type="match status" value="1"/>
</dbReference>
<dbReference type="CDD" id="cd00093">
    <property type="entry name" value="HTH_XRE"/>
    <property type="match status" value="1"/>
</dbReference>
<dbReference type="Gene3D" id="1.10.260.40">
    <property type="entry name" value="lambda repressor-like DNA-binding domains"/>
    <property type="match status" value="1"/>
</dbReference>
<comment type="caution">
    <text evidence="2">The sequence shown here is derived from an EMBL/GenBank/DDBJ whole genome shotgun (WGS) entry which is preliminary data.</text>
</comment>
<dbReference type="RefSeq" id="WP_169050414.1">
    <property type="nucleotide sequence ID" value="NZ_AGJP01000001.1"/>
</dbReference>
<dbReference type="EMBL" id="QNRY01000006">
    <property type="protein sequence ID" value="RBP64893.1"/>
    <property type="molecule type" value="Genomic_DNA"/>
</dbReference>
<keyword evidence="3" id="KW-1185">Reference proteome</keyword>
<protein>
    <submittedName>
        <fullName evidence="2">Helix-turn-helix protein</fullName>
    </submittedName>
</protein>
<reference evidence="2 3" key="1">
    <citation type="submission" date="2018-06" db="EMBL/GenBank/DDBJ databases">
        <title>Genomic Encyclopedia of Type Strains, Phase IV (KMG-IV): sequencing the most valuable type-strain genomes for metagenomic binning, comparative biology and taxonomic classification.</title>
        <authorList>
            <person name="Goeker M."/>
        </authorList>
    </citation>
    <scope>NUCLEOTIDE SEQUENCE [LARGE SCALE GENOMIC DNA]</scope>
    <source>
        <strain evidence="2 3">DSM 30166</strain>
    </source>
</reference>
<dbReference type="InterPro" id="IPR001387">
    <property type="entry name" value="Cro/C1-type_HTH"/>
</dbReference>
<feature type="domain" description="HTH cro/C1-type" evidence="1">
    <location>
        <begin position="44"/>
        <end position="84"/>
    </location>
</feature>
<name>A0A366IAB7_9GAMM</name>
<gene>
    <name evidence="2" type="ORF">DES54_106118</name>
</gene>
<dbReference type="PROSITE" id="PS50943">
    <property type="entry name" value="HTH_CROC1"/>
    <property type="match status" value="1"/>
</dbReference>